<protein>
    <submittedName>
        <fullName evidence="2">Uncharacterized protein</fullName>
    </submittedName>
</protein>
<gene>
    <name evidence="2" type="ORF">B296_00012273</name>
</gene>
<dbReference type="EMBL" id="AMZH03005320">
    <property type="protein sequence ID" value="RRT66720.1"/>
    <property type="molecule type" value="Genomic_DNA"/>
</dbReference>
<name>A0A426ZRZ8_ENSVE</name>
<accession>A0A426ZRZ8</accession>
<organism evidence="2 3">
    <name type="scientific">Ensete ventricosum</name>
    <name type="common">Abyssinian banana</name>
    <name type="synonym">Musa ensete</name>
    <dbReference type="NCBI Taxonomy" id="4639"/>
    <lineage>
        <taxon>Eukaryota</taxon>
        <taxon>Viridiplantae</taxon>
        <taxon>Streptophyta</taxon>
        <taxon>Embryophyta</taxon>
        <taxon>Tracheophyta</taxon>
        <taxon>Spermatophyta</taxon>
        <taxon>Magnoliopsida</taxon>
        <taxon>Liliopsida</taxon>
        <taxon>Zingiberales</taxon>
        <taxon>Musaceae</taxon>
        <taxon>Ensete</taxon>
    </lineage>
</organism>
<dbReference type="Proteomes" id="UP000287651">
    <property type="component" value="Unassembled WGS sequence"/>
</dbReference>
<feature type="region of interest" description="Disordered" evidence="1">
    <location>
        <begin position="53"/>
        <end position="90"/>
    </location>
</feature>
<reference evidence="2 3" key="1">
    <citation type="journal article" date="2014" name="Agronomy (Basel)">
        <title>A Draft Genome Sequence for Ensete ventricosum, the Drought-Tolerant Tree Against Hunger.</title>
        <authorList>
            <person name="Harrison J."/>
            <person name="Moore K.A."/>
            <person name="Paszkiewicz K."/>
            <person name="Jones T."/>
            <person name="Grant M."/>
            <person name="Ambacheew D."/>
            <person name="Muzemil S."/>
            <person name="Studholme D.J."/>
        </authorList>
    </citation>
    <scope>NUCLEOTIDE SEQUENCE [LARGE SCALE GENOMIC DNA]</scope>
</reference>
<proteinExistence type="predicted"/>
<evidence type="ECO:0000256" key="1">
    <source>
        <dbReference type="SAM" id="MobiDB-lite"/>
    </source>
</evidence>
<evidence type="ECO:0000313" key="3">
    <source>
        <dbReference type="Proteomes" id="UP000287651"/>
    </source>
</evidence>
<dbReference type="AlphaFoldDB" id="A0A426ZRZ8"/>
<comment type="caution">
    <text evidence="2">The sequence shown here is derived from an EMBL/GenBank/DDBJ whole genome shotgun (WGS) entry which is preliminary data.</text>
</comment>
<sequence length="98" mass="10769">MVEESAWLGFTRVCKLIRISQEGVKKFGRGLLDLLESKSQLGLLKSVSRLGQLGSTSWAPPSRDLSRDPTQRPRWGGGPQRGPSDDQVNAPAEIVLRV</sequence>
<evidence type="ECO:0000313" key="2">
    <source>
        <dbReference type="EMBL" id="RRT66720.1"/>
    </source>
</evidence>